<dbReference type="Gene3D" id="1.10.238.10">
    <property type="entry name" value="EF-hand"/>
    <property type="match status" value="1"/>
</dbReference>
<dbReference type="RefSeq" id="WP_311667376.1">
    <property type="nucleotide sequence ID" value="NZ_JAVREO010000007.1"/>
</dbReference>
<dbReference type="Proteomes" id="UP001183410">
    <property type="component" value="Unassembled WGS sequence"/>
</dbReference>
<keyword evidence="3" id="KW-1185">Reference proteome</keyword>
<dbReference type="InterPro" id="IPR011992">
    <property type="entry name" value="EF-hand-dom_pair"/>
</dbReference>
<protein>
    <submittedName>
        <fullName evidence="2">EF-hand domain-containing protein</fullName>
    </submittedName>
</protein>
<reference evidence="3" key="1">
    <citation type="submission" date="2023-07" db="EMBL/GenBank/DDBJ databases">
        <title>30 novel species of actinomycetes from the DSMZ collection.</title>
        <authorList>
            <person name="Nouioui I."/>
        </authorList>
    </citation>
    <scope>NUCLEOTIDE SEQUENCE [LARGE SCALE GENOMIC DNA]</scope>
    <source>
        <strain evidence="3">DSM 44915</strain>
    </source>
</reference>
<dbReference type="InterPro" id="IPR018247">
    <property type="entry name" value="EF_Hand_1_Ca_BS"/>
</dbReference>
<dbReference type="EMBL" id="JAVREO010000007">
    <property type="protein sequence ID" value="MDT0267316.1"/>
    <property type="molecule type" value="Genomic_DNA"/>
</dbReference>
<accession>A0ABU2JQQ2</accession>
<dbReference type="PROSITE" id="PS00018">
    <property type="entry name" value="EF_HAND_1"/>
    <property type="match status" value="2"/>
</dbReference>
<dbReference type="Pfam" id="PF13499">
    <property type="entry name" value="EF-hand_7"/>
    <property type="match status" value="1"/>
</dbReference>
<evidence type="ECO:0000313" key="3">
    <source>
        <dbReference type="Proteomes" id="UP001183410"/>
    </source>
</evidence>
<dbReference type="SUPFAM" id="SSF47473">
    <property type="entry name" value="EF-hand"/>
    <property type="match status" value="1"/>
</dbReference>
<feature type="domain" description="EF-hand" evidence="1">
    <location>
        <begin position="58"/>
        <end position="86"/>
    </location>
</feature>
<feature type="domain" description="EF-hand" evidence="1">
    <location>
        <begin position="96"/>
        <end position="124"/>
    </location>
</feature>
<feature type="domain" description="EF-hand" evidence="1">
    <location>
        <begin position="8"/>
        <end position="36"/>
    </location>
</feature>
<proteinExistence type="predicted"/>
<evidence type="ECO:0000313" key="2">
    <source>
        <dbReference type="EMBL" id="MDT0267316.1"/>
    </source>
</evidence>
<name>A0ABU2JQQ2_9ACTN</name>
<comment type="caution">
    <text evidence="2">The sequence shown here is derived from an EMBL/GenBank/DDBJ whole genome shotgun (WGS) entry which is preliminary data.</text>
</comment>
<evidence type="ECO:0000259" key="1">
    <source>
        <dbReference type="SMART" id="SM00054"/>
    </source>
</evidence>
<organism evidence="2 3">
    <name type="scientific">Streptomyces chisholmiae</name>
    <dbReference type="NCBI Taxonomy" id="3075540"/>
    <lineage>
        <taxon>Bacteria</taxon>
        <taxon>Bacillati</taxon>
        <taxon>Actinomycetota</taxon>
        <taxon>Actinomycetes</taxon>
        <taxon>Kitasatosporales</taxon>
        <taxon>Streptomycetaceae</taxon>
        <taxon>Streptomyces</taxon>
    </lineage>
</organism>
<sequence>MRDEAVNRARGIFTVLDADGNGVLEEADFHLLSSRLEAAAVHSTPAQREAVRVSLRDWWTALVAGLDQDGDGRVDFEEYRGGVLSPQRFGATVAAFARALAALGDPEGDGTVTRERFTALMTAIGFAPDRVAAVFDAFGPSADDRIEATAWQAGVLDYFDPAKTDIPGDHLAIPPAS</sequence>
<dbReference type="SMART" id="SM00054">
    <property type="entry name" value="EFh"/>
    <property type="match status" value="3"/>
</dbReference>
<gene>
    <name evidence="2" type="ORF">RM844_13580</name>
</gene>
<dbReference type="InterPro" id="IPR002048">
    <property type="entry name" value="EF_hand_dom"/>
</dbReference>